<name>A0A3D8YHN3_9BACT</name>
<organism evidence="1 2">
    <name type="scientific">Dyadobacter luteus</name>
    <dbReference type="NCBI Taxonomy" id="2259619"/>
    <lineage>
        <taxon>Bacteria</taxon>
        <taxon>Pseudomonadati</taxon>
        <taxon>Bacteroidota</taxon>
        <taxon>Cytophagia</taxon>
        <taxon>Cytophagales</taxon>
        <taxon>Spirosomataceae</taxon>
        <taxon>Dyadobacter</taxon>
    </lineage>
</organism>
<dbReference type="AlphaFoldDB" id="A0A3D8YHN3"/>
<evidence type="ECO:0000313" key="1">
    <source>
        <dbReference type="EMBL" id="REA64343.1"/>
    </source>
</evidence>
<reference evidence="1 2" key="1">
    <citation type="submission" date="2018-07" db="EMBL/GenBank/DDBJ databases">
        <title>Dyadobacter roseus sp. nov., isolated from rose rhizosphere soil.</title>
        <authorList>
            <person name="Chen L."/>
        </authorList>
    </citation>
    <scope>NUCLEOTIDE SEQUENCE [LARGE SCALE GENOMIC DNA]</scope>
    <source>
        <strain evidence="1 2">RS19</strain>
    </source>
</reference>
<evidence type="ECO:0000313" key="2">
    <source>
        <dbReference type="Proteomes" id="UP000256373"/>
    </source>
</evidence>
<dbReference type="Proteomes" id="UP000256373">
    <property type="component" value="Unassembled WGS sequence"/>
</dbReference>
<comment type="caution">
    <text evidence="1">The sequence shown here is derived from an EMBL/GenBank/DDBJ whole genome shotgun (WGS) entry which is preliminary data.</text>
</comment>
<accession>A0A3D8YHN3</accession>
<protein>
    <submittedName>
        <fullName evidence="1">Uncharacterized protein</fullName>
    </submittedName>
</protein>
<proteinExistence type="predicted"/>
<gene>
    <name evidence="1" type="ORF">DSL64_01985</name>
</gene>
<dbReference type="EMBL" id="QNUL01000001">
    <property type="protein sequence ID" value="REA64343.1"/>
    <property type="molecule type" value="Genomic_DNA"/>
</dbReference>
<dbReference type="RefSeq" id="WP_115828950.1">
    <property type="nucleotide sequence ID" value="NZ_QNUL01000001.1"/>
</dbReference>
<keyword evidence="2" id="KW-1185">Reference proteome</keyword>
<sequence>MRQPETVGKYANGQKVFVNADRAQQLIIRRYYNRIYYCRTLDDQKEHAYFEREISAVPS</sequence>